<organism evidence="1 2">
    <name type="scientific">Acetobacter pasteurianus subsp. pasteurianus</name>
    <dbReference type="NCBI Taxonomy" id="481145"/>
    <lineage>
        <taxon>Bacteria</taxon>
        <taxon>Pseudomonadati</taxon>
        <taxon>Pseudomonadota</taxon>
        <taxon>Alphaproteobacteria</taxon>
        <taxon>Acetobacterales</taxon>
        <taxon>Acetobacteraceae</taxon>
        <taxon>Acetobacter</taxon>
    </lineage>
</organism>
<reference evidence="1 2" key="1">
    <citation type="submission" date="2017-05" db="EMBL/GenBank/DDBJ databases">
        <title>Genome sequence of Acetobacter pasteurianus subsp. pasteurianus strain SRCM101342.</title>
        <authorList>
            <person name="Cho S.H."/>
        </authorList>
    </citation>
    <scope>NUCLEOTIDE SEQUENCE [LARGE SCALE GENOMIC DNA]</scope>
    <source>
        <strain evidence="1 2">SRCM101342</strain>
    </source>
</reference>
<name>A0A1Y0Y5W5_ACEPA</name>
<gene>
    <name evidence="1" type="ORF">S1001342_01541</name>
</gene>
<evidence type="ECO:0000313" key="2">
    <source>
        <dbReference type="Proteomes" id="UP000196205"/>
    </source>
</evidence>
<dbReference type="EMBL" id="CP021509">
    <property type="protein sequence ID" value="ARW47867.1"/>
    <property type="molecule type" value="Genomic_DNA"/>
</dbReference>
<dbReference type="Pfam" id="PF22759">
    <property type="entry name" value="E217_GP41"/>
    <property type="match status" value="1"/>
</dbReference>
<dbReference type="RefSeq" id="WP_087651732.1">
    <property type="nucleotide sequence ID" value="NZ_CP021509.1"/>
</dbReference>
<protein>
    <submittedName>
        <fullName evidence="1">Uncharacterized protein</fullName>
    </submittedName>
</protein>
<dbReference type="Proteomes" id="UP000196205">
    <property type="component" value="Chromosome"/>
</dbReference>
<sequence>MSDAIKKREIEVTFTLDQGGFADGANNTLTITGHRVSCEVVSASNETGMMCALRIEGMKLSDMNRLSVIQAGIVSQSQNTVSVKAGNRGEKKALIFTGGVIEAFADFSGAPNVAFIVNAQSTVDAASASVSATAFGNDVPVATILETIAGKIGFSFRNYGITSVLKGGVTYKGCALEQIAAVQAATRIQYHLGFGVLSAWPAGVTSSTGSEILEISSSTGLIGYPSYSQYGVTLRTVFNPEIAFHDTFKLSSQYSPAAWVNAYGQMRSVDGSQNIYPPSNGQWVVLRLQHDLQTEEENGSWFTFIEAARPEIAGQVSGFAR</sequence>
<accession>A0A1Y0Y5W5</accession>
<dbReference type="AlphaFoldDB" id="A0A1Y0Y5W5"/>
<evidence type="ECO:0000313" key="1">
    <source>
        <dbReference type="EMBL" id="ARW47867.1"/>
    </source>
</evidence>
<dbReference type="InterPro" id="IPR054496">
    <property type="entry name" value="E217_GP41"/>
</dbReference>
<dbReference type="OrthoDB" id="5690318at2"/>
<proteinExistence type="predicted"/>